<evidence type="ECO:0000256" key="3">
    <source>
        <dbReference type="ARBA" id="ARBA00022827"/>
    </source>
</evidence>
<evidence type="ECO:0000313" key="6">
    <source>
        <dbReference type="EMBL" id="THU05024.1"/>
    </source>
</evidence>
<dbReference type="Proteomes" id="UP000308917">
    <property type="component" value="Unassembled WGS sequence"/>
</dbReference>
<keyword evidence="7" id="KW-1185">Reference proteome</keyword>
<dbReference type="InterPro" id="IPR057661">
    <property type="entry name" value="RsdA/BaiN/AoA(So)_Rossmann"/>
</dbReference>
<keyword evidence="2" id="KW-0285">Flavoprotein</keyword>
<dbReference type="EMBL" id="STFG01000001">
    <property type="protein sequence ID" value="THU05024.1"/>
    <property type="molecule type" value="Genomic_DNA"/>
</dbReference>
<dbReference type="InterPro" id="IPR022460">
    <property type="entry name" value="Flavoprotein_PP4765"/>
</dbReference>
<dbReference type="Gene3D" id="2.40.30.10">
    <property type="entry name" value="Translation factors"/>
    <property type="match status" value="1"/>
</dbReference>
<dbReference type="NCBIfam" id="TIGR00275">
    <property type="entry name" value="aminoacetone oxidase family FAD-binding enzyme"/>
    <property type="match status" value="1"/>
</dbReference>
<dbReference type="Pfam" id="PF03486">
    <property type="entry name" value="HI0933_like"/>
    <property type="match status" value="1"/>
</dbReference>
<evidence type="ECO:0000259" key="5">
    <source>
        <dbReference type="Pfam" id="PF22780"/>
    </source>
</evidence>
<dbReference type="PANTHER" id="PTHR42887:SF1">
    <property type="entry name" value="BLR3961 PROTEIN"/>
    <property type="match status" value="1"/>
</dbReference>
<evidence type="ECO:0000256" key="1">
    <source>
        <dbReference type="ARBA" id="ARBA00001974"/>
    </source>
</evidence>
<feature type="domain" description="RsdA/BaiN/AoA(So)-like insert" evidence="5">
    <location>
        <begin position="228"/>
        <end position="376"/>
    </location>
</feature>
<evidence type="ECO:0000259" key="4">
    <source>
        <dbReference type="Pfam" id="PF03486"/>
    </source>
</evidence>
<sequence length="439" mass="47337">MCPLPTPTTSCDSVPSATLPTLACDVAIMGGGPAGLMVAEQLAQSGLSVHVFESKPSVARKFLMAGKGGLNLTHSEDFEHFVSRYAARSKQLQPWLQQWGAPELMAWVKGLGFDTFVGSSGRVFPTDMKAAPLLRAWLARLKAQSVVFHMRHRWGGWDADGRPLIDNEQGRQVVHCQALVLATGGGSWAKLGSDGAWVPWLQARGVEVAPLQPANCGFDLGWLDGRQQGWSPVFAERFAGGAFKSIALTYANEQGVLFSRQGEFVATQTGVEGSLIYAVSALLRERINTHGHAQFYLDLLPQWSAERVQQELFKPRGSRSLSSHLKGRLGLDGIKASLLYEVLGKDGVSDMHVLAKTIKATPLNVVAPRPIDEAISTAGGVRFEALDAQGMCNAIPGVFFAGEMLDWEAPTGGYLLTACLSSGVQAARGVLSYLRRVQH</sequence>
<protein>
    <submittedName>
        <fullName evidence="6">TIGR03862 family flavoprotein</fullName>
    </submittedName>
</protein>
<evidence type="ECO:0000256" key="2">
    <source>
        <dbReference type="ARBA" id="ARBA00022630"/>
    </source>
</evidence>
<gene>
    <name evidence="6" type="ORF">E9531_00245</name>
</gene>
<proteinExistence type="predicted"/>
<feature type="domain" description="RsdA/BaiN/AoA(So)-like Rossmann fold-like" evidence="4">
    <location>
        <begin position="25"/>
        <end position="428"/>
    </location>
</feature>
<dbReference type="InterPro" id="IPR055178">
    <property type="entry name" value="RsdA/BaiN/AoA(So)-like_dom"/>
</dbReference>
<dbReference type="Gene3D" id="1.10.8.260">
    <property type="entry name" value="HI0933 insert domain-like"/>
    <property type="match status" value="1"/>
</dbReference>
<dbReference type="InterPro" id="IPR036188">
    <property type="entry name" value="FAD/NAD-bd_sf"/>
</dbReference>
<dbReference type="PANTHER" id="PTHR42887">
    <property type="entry name" value="OS12G0638800 PROTEIN"/>
    <property type="match status" value="1"/>
</dbReference>
<dbReference type="SUPFAM" id="SSF160996">
    <property type="entry name" value="HI0933 insert domain-like"/>
    <property type="match status" value="1"/>
</dbReference>
<dbReference type="InterPro" id="IPR023166">
    <property type="entry name" value="BaiN-like_dom_sf"/>
</dbReference>
<accession>A0A4S8FE90</accession>
<dbReference type="Gene3D" id="3.50.50.60">
    <property type="entry name" value="FAD/NAD(P)-binding domain"/>
    <property type="match status" value="1"/>
</dbReference>
<dbReference type="PRINTS" id="PR00411">
    <property type="entry name" value="PNDRDTASEI"/>
</dbReference>
<dbReference type="InterPro" id="IPR004792">
    <property type="entry name" value="BaiN-like"/>
</dbReference>
<evidence type="ECO:0000313" key="7">
    <source>
        <dbReference type="Proteomes" id="UP000308917"/>
    </source>
</evidence>
<keyword evidence="3" id="KW-0274">FAD</keyword>
<dbReference type="OrthoDB" id="5288829at2"/>
<dbReference type="NCBIfam" id="TIGR03862">
    <property type="entry name" value="flavo_PP4765"/>
    <property type="match status" value="1"/>
</dbReference>
<comment type="cofactor">
    <cofactor evidence="1">
        <name>FAD</name>
        <dbReference type="ChEBI" id="CHEBI:57692"/>
    </cofactor>
</comment>
<dbReference type="Pfam" id="PF22780">
    <property type="entry name" value="HI0933_like_1st"/>
    <property type="match status" value="1"/>
</dbReference>
<name>A0A4S8FE90_9BURK</name>
<reference evidence="6 7" key="1">
    <citation type="journal article" date="2015" name="Antonie Van Leeuwenhoek">
        <title>Lampropedia puyangensis sp. nov., isolated from symptomatic bark of Populus ? euramericana canker and emended description of Lampropedia hyalina (Ehrenberg 1832) Lee et al. 2004.</title>
        <authorList>
            <person name="Li Y."/>
            <person name="Wang T."/>
            <person name="Piao C.G."/>
            <person name="Wang L.F."/>
            <person name="Tian G.Z."/>
            <person name="Zhu T.H."/>
            <person name="Guo M.W."/>
        </authorList>
    </citation>
    <scope>NUCLEOTIDE SEQUENCE [LARGE SCALE GENOMIC DNA]</scope>
    <source>
        <strain evidence="6 7">2-bin</strain>
    </source>
</reference>
<comment type="caution">
    <text evidence="6">The sequence shown here is derived from an EMBL/GenBank/DDBJ whole genome shotgun (WGS) entry which is preliminary data.</text>
</comment>
<organism evidence="6 7">
    <name type="scientific">Lampropedia puyangensis</name>
    <dbReference type="NCBI Taxonomy" id="1330072"/>
    <lineage>
        <taxon>Bacteria</taxon>
        <taxon>Pseudomonadati</taxon>
        <taxon>Pseudomonadota</taxon>
        <taxon>Betaproteobacteria</taxon>
        <taxon>Burkholderiales</taxon>
        <taxon>Comamonadaceae</taxon>
        <taxon>Lampropedia</taxon>
    </lineage>
</organism>
<dbReference type="AlphaFoldDB" id="A0A4S8FE90"/>
<dbReference type="SUPFAM" id="SSF51905">
    <property type="entry name" value="FAD/NAD(P)-binding domain"/>
    <property type="match status" value="1"/>
</dbReference>
<dbReference type="RefSeq" id="WP_136571735.1">
    <property type="nucleotide sequence ID" value="NZ_STFG01000001.1"/>
</dbReference>